<feature type="compositionally biased region" description="Basic and acidic residues" evidence="1">
    <location>
        <begin position="956"/>
        <end position="966"/>
    </location>
</feature>
<comment type="caution">
    <text evidence="3">The sequence shown here is derived from an EMBL/GenBank/DDBJ whole genome shotgun (WGS) entry which is preliminary data.</text>
</comment>
<evidence type="ECO:0000313" key="3">
    <source>
        <dbReference type="EMBL" id="MFC5644914.1"/>
    </source>
</evidence>
<feature type="transmembrane region" description="Helical" evidence="2">
    <location>
        <begin position="249"/>
        <end position="273"/>
    </location>
</feature>
<feature type="region of interest" description="Disordered" evidence="1">
    <location>
        <begin position="1"/>
        <end position="40"/>
    </location>
</feature>
<feature type="region of interest" description="Disordered" evidence="1">
    <location>
        <begin position="318"/>
        <end position="347"/>
    </location>
</feature>
<feature type="compositionally biased region" description="Polar residues" evidence="1">
    <location>
        <begin position="14"/>
        <end position="23"/>
    </location>
</feature>
<feature type="compositionally biased region" description="Low complexity" evidence="1">
    <location>
        <begin position="914"/>
        <end position="928"/>
    </location>
</feature>
<proteinExistence type="predicted"/>
<dbReference type="EMBL" id="JBHSOC010000057">
    <property type="protein sequence ID" value="MFC5644914.1"/>
    <property type="molecule type" value="Genomic_DNA"/>
</dbReference>
<feature type="compositionally biased region" description="Low complexity" evidence="1">
    <location>
        <begin position="834"/>
        <end position="860"/>
    </location>
</feature>
<feature type="transmembrane region" description="Helical" evidence="2">
    <location>
        <begin position="219"/>
        <end position="242"/>
    </location>
</feature>
<feature type="region of interest" description="Disordered" evidence="1">
    <location>
        <begin position="732"/>
        <end position="968"/>
    </location>
</feature>
<feature type="compositionally biased region" description="Low complexity" evidence="1">
    <location>
        <begin position="679"/>
        <end position="700"/>
    </location>
</feature>
<accession>A0ABW0VJI5</accession>
<feature type="compositionally biased region" description="Basic and acidic residues" evidence="1">
    <location>
        <begin position="883"/>
        <end position="897"/>
    </location>
</feature>
<feature type="compositionally biased region" description="Basic and acidic residues" evidence="1">
    <location>
        <begin position="822"/>
        <end position="832"/>
    </location>
</feature>
<keyword evidence="2" id="KW-0812">Transmembrane</keyword>
<feature type="compositionally biased region" description="Low complexity" evidence="1">
    <location>
        <begin position="385"/>
        <end position="408"/>
    </location>
</feature>
<feature type="region of interest" description="Disordered" evidence="1">
    <location>
        <begin position="679"/>
        <end position="720"/>
    </location>
</feature>
<protein>
    <submittedName>
        <fullName evidence="3">Uncharacterized protein</fullName>
    </submittedName>
</protein>
<keyword evidence="2" id="KW-1133">Transmembrane helix</keyword>
<gene>
    <name evidence="3" type="ORF">ACFPZF_26605</name>
</gene>
<feature type="compositionally biased region" description="Low complexity" evidence="1">
    <location>
        <begin position="629"/>
        <end position="657"/>
    </location>
</feature>
<dbReference type="RefSeq" id="WP_346147082.1">
    <property type="nucleotide sequence ID" value="NZ_BAAAUA010000032.1"/>
</dbReference>
<reference evidence="4" key="1">
    <citation type="journal article" date="2019" name="Int. J. Syst. Evol. Microbiol.">
        <title>The Global Catalogue of Microorganisms (GCM) 10K type strain sequencing project: providing services to taxonomists for standard genome sequencing and annotation.</title>
        <authorList>
            <consortium name="The Broad Institute Genomics Platform"/>
            <consortium name="The Broad Institute Genome Sequencing Center for Infectious Disease"/>
            <person name="Wu L."/>
            <person name="Ma J."/>
        </authorList>
    </citation>
    <scope>NUCLEOTIDE SEQUENCE [LARGE SCALE GENOMIC DNA]</scope>
    <source>
        <strain evidence="4">CGMCC 4.1622</strain>
    </source>
</reference>
<feature type="region of interest" description="Disordered" evidence="1">
    <location>
        <begin position="363"/>
        <end position="493"/>
    </location>
</feature>
<feature type="region of interest" description="Disordered" evidence="1">
    <location>
        <begin position="627"/>
        <end position="657"/>
    </location>
</feature>
<feature type="compositionally biased region" description="Low complexity" evidence="1">
    <location>
        <begin position="363"/>
        <end position="373"/>
    </location>
</feature>
<name>A0ABW0VJI5_9ACTN</name>
<keyword evidence="2" id="KW-0472">Membrane</keyword>
<organism evidence="3 4">
    <name type="scientific">Kitasatospora cinereorecta</name>
    <dbReference type="NCBI Taxonomy" id="285560"/>
    <lineage>
        <taxon>Bacteria</taxon>
        <taxon>Bacillati</taxon>
        <taxon>Actinomycetota</taxon>
        <taxon>Actinomycetes</taxon>
        <taxon>Kitasatosporales</taxon>
        <taxon>Streptomycetaceae</taxon>
        <taxon>Kitasatospora</taxon>
    </lineage>
</organism>
<dbReference type="Proteomes" id="UP001596066">
    <property type="component" value="Unassembled WGS sequence"/>
</dbReference>
<feature type="compositionally biased region" description="Pro residues" evidence="1">
    <location>
        <begin position="807"/>
        <end position="818"/>
    </location>
</feature>
<evidence type="ECO:0000256" key="1">
    <source>
        <dbReference type="SAM" id="MobiDB-lite"/>
    </source>
</evidence>
<evidence type="ECO:0000256" key="2">
    <source>
        <dbReference type="SAM" id="Phobius"/>
    </source>
</evidence>
<feature type="region of interest" description="Disordered" evidence="1">
    <location>
        <begin position="69"/>
        <end position="90"/>
    </location>
</feature>
<evidence type="ECO:0000313" key="4">
    <source>
        <dbReference type="Proteomes" id="UP001596066"/>
    </source>
</evidence>
<feature type="compositionally biased region" description="Pro residues" evidence="1">
    <location>
        <begin position="409"/>
        <end position="421"/>
    </location>
</feature>
<feature type="compositionally biased region" description="Low complexity" evidence="1">
    <location>
        <begin position="732"/>
        <end position="742"/>
    </location>
</feature>
<keyword evidence="4" id="KW-1185">Reference proteome</keyword>
<feature type="compositionally biased region" description="Low complexity" evidence="1">
    <location>
        <begin position="422"/>
        <end position="467"/>
    </location>
</feature>
<sequence>MTDRQSAGAEETAASRQRATPSTDGPAARSPEAALHELQSAVGNSGMAAVARGHDPAGVAAALGAAPGAPATAGPGPGPGAPAPGGAGPDLIDAELAEHQQWGAAAAQVGAAGSGDRAAFIATAVGAGAVEGFDSGFVTGLVLAIGTHAAEQGLAELAGVAIPGVGQVIGGAMSAYALVTGWDRNAAAISHAGEGRSGYEVAANDIEAICAVLDIESNLINVMAGLVGLVAVGAAAATLLTLGAFAPLAAAAGSIALELGVVGGIIGLVKMALQPLVLLFRSLHTFTSQADPREIEGQGAALEESGKELGGALGGLAGAAVAGPGHAETEEHVPVGEEPPVPGHSEAPVEPLVVEAEPIPATAEEPVVGTGEEPPTRASGEPGTEALPGEADGAAAELPAAAEAAPEPVSEPLPEPVPEPVSEPVTAEAPAEEPAAPGTSEAEAAPNEGGTPSEEAAPVEEPAPAAKENADGSATDDDIWPEEYNVPSAPEPPVEITLSRERADAMLALAESGDARGLATDPELFGLYEDAMARRRPGPMGDPRPEFNNLRNRLDMPSGWEGPIHHEQFPIHENADLATDASNLYATRTGSTAHRDFHRAFGAEGRPYSQMHPGFEEPGIQNLFDFANTAAPPGTAGAPAGATTASGSGSATPSGTAAVPVEVPVSEPLAPVEPAVPEAGVTAPEPAAESTATDAAAPSEVPATDPAPPAEVPESEAATPAEAPVVAELPEAGAAAPEPVAESTPDDASGPAGSNAAEPAPPARIRVAVDPGEAAAPPRIRVAVDPEDGGPPVRIRVAVEPSEVPSELPPEPAAPGHPAPRVRVDVTPRLRVDPGPAGESAEAAEAAERPPGLLRMRLPLPGGGSPVVESVDPHYQPPPGSREQLDRMTRDIDRLEGASRQASQRQAEARHVGQAAQAQTQQVQQTQQHIAEGTATTQGHQDQVREREQANQQRVQQHEQGGEHVDQASSQLAGIATLETLLAGWTGFTGVVLQFSDVMPDSAVNAFQGMNRDSRQFMARLVETRAAVSGQQAQRPAQGQEIARTGERIAGVGERATATQDRFAQAGQDGARLADENRRHLALATQDEQRAAAQAGRAGDSAAGLRERRDALQERMTAWAVQHREDRARAVDEAARGLEERGLRVTRRPQR</sequence>